<reference evidence="2 3" key="1">
    <citation type="submission" date="2020-12" db="EMBL/GenBank/DDBJ databases">
        <title>Geomonas sp. Red421, isolated from paddy soil.</title>
        <authorList>
            <person name="Xu Z."/>
            <person name="Zhang Z."/>
            <person name="Masuda Y."/>
            <person name="Itoh H."/>
            <person name="Senoo K."/>
        </authorList>
    </citation>
    <scope>NUCLEOTIDE SEQUENCE [LARGE SCALE GENOMIC DNA]</scope>
    <source>
        <strain evidence="2 3">Red421</strain>
    </source>
</reference>
<proteinExistence type="predicted"/>
<dbReference type="PROSITE" id="PS51257">
    <property type="entry name" value="PROKAR_LIPOPROTEIN"/>
    <property type="match status" value="1"/>
</dbReference>
<comment type="caution">
    <text evidence="2">The sequence shown here is derived from an EMBL/GenBank/DDBJ whole genome shotgun (WGS) entry which is preliminary data.</text>
</comment>
<feature type="signal peptide" evidence="1">
    <location>
        <begin position="1"/>
        <end position="19"/>
    </location>
</feature>
<keyword evidence="1" id="KW-0732">Signal</keyword>
<name>A0ABS0YDD7_9BACT</name>
<dbReference type="EMBL" id="JAEMHL010000003">
    <property type="protein sequence ID" value="MBJ6750315.1"/>
    <property type="molecule type" value="Genomic_DNA"/>
</dbReference>
<organism evidence="2 3">
    <name type="scientific">Geomonas anaerohicana</name>
    <dbReference type="NCBI Taxonomy" id="2798583"/>
    <lineage>
        <taxon>Bacteria</taxon>
        <taxon>Pseudomonadati</taxon>
        <taxon>Thermodesulfobacteriota</taxon>
        <taxon>Desulfuromonadia</taxon>
        <taxon>Geobacterales</taxon>
        <taxon>Geobacteraceae</taxon>
        <taxon>Geomonas</taxon>
    </lineage>
</organism>
<sequence>MIKKLANVITVVIMLAALAGCGSGGGDGTAGYTGKTAPTALTTSNATAMSLDVVDGLGSVTSLGGIAKAVSSTPQDSVSVKSLTDAIEDSIASVAQQPSLAKTVAQTTSGTQNGYSGSFSYDGTYDTTTGKIAATFTYNAYQATADSAILSGSVSVSGTILTLRGGGIERLSIVITSLQIAEPGGRYGSDAGVFTTVKGRMTIVNEGDKTITLSMVFTDGVTGKSYWYKDFSTVVSYSTTTMSGTFYHPDNGYVILTTLTPLANTTNSSGDPTSGVLLFTGRNGSKVRLTYTNSGIGYLLELDASGTGSFTAL</sequence>
<dbReference type="RefSeq" id="WP_199388829.1">
    <property type="nucleotide sequence ID" value="NZ_JAEMHL010000003.1"/>
</dbReference>
<accession>A0ABS0YDD7</accession>
<gene>
    <name evidence="2" type="ORF">JFN91_08830</name>
</gene>
<evidence type="ECO:0000313" key="3">
    <source>
        <dbReference type="Proteomes" id="UP000614714"/>
    </source>
</evidence>
<evidence type="ECO:0008006" key="4">
    <source>
        <dbReference type="Google" id="ProtNLM"/>
    </source>
</evidence>
<feature type="chain" id="PRO_5045204565" description="DUF4352 domain-containing protein" evidence="1">
    <location>
        <begin position="20"/>
        <end position="313"/>
    </location>
</feature>
<protein>
    <recommendedName>
        <fullName evidence="4">DUF4352 domain-containing protein</fullName>
    </recommendedName>
</protein>
<evidence type="ECO:0000313" key="2">
    <source>
        <dbReference type="EMBL" id="MBJ6750315.1"/>
    </source>
</evidence>
<keyword evidence="3" id="KW-1185">Reference proteome</keyword>
<dbReference type="Proteomes" id="UP000614714">
    <property type="component" value="Unassembled WGS sequence"/>
</dbReference>
<evidence type="ECO:0000256" key="1">
    <source>
        <dbReference type="SAM" id="SignalP"/>
    </source>
</evidence>